<dbReference type="AlphaFoldDB" id="X7ZWC8"/>
<reference evidence="2" key="1">
    <citation type="submission" date="2014-01" db="EMBL/GenBank/DDBJ databases">
        <authorList>
            <person name="Brown-Elliot B."/>
            <person name="Wallace R."/>
            <person name="Lenaerts A."/>
            <person name="Ordway D."/>
            <person name="DeGroote M.A."/>
            <person name="Parker T."/>
            <person name="Sizemore C."/>
            <person name="Tallon L.J."/>
            <person name="Sadzewicz L.K."/>
            <person name="Sengamalay N."/>
            <person name="Fraser C.M."/>
            <person name="Hine E."/>
            <person name="Shefchek K.A."/>
            <person name="Das S.P."/>
            <person name="Tettelin H."/>
        </authorList>
    </citation>
    <scope>NUCLEOTIDE SEQUENCE [LARGE SCALE GENOMIC DNA]</scope>
    <source>
        <strain evidence="2">4042</strain>
    </source>
</reference>
<gene>
    <name evidence="2" type="ORF">I553_5129</name>
</gene>
<feature type="region of interest" description="Disordered" evidence="1">
    <location>
        <begin position="1"/>
        <end position="25"/>
    </location>
</feature>
<dbReference type="EMBL" id="JAOB01000069">
    <property type="protein sequence ID" value="EUA23306.1"/>
    <property type="molecule type" value="Genomic_DNA"/>
</dbReference>
<sequence length="95" mass="10640">MLPPAVSGPTGCTGSVRRRVNQLRRRSADRDSLTWSAEMRLERRGCNGPRVARSAYTGCVGASRLRTNQRLLTLWVEVAVRRGSRVAEGMRCRCH</sequence>
<comment type="caution">
    <text evidence="2">The sequence shown here is derived from an EMBL/GenBank/DDBJ whole genome shotgun (WGS) entry which is preliminary data.</text>
</comment>
<proteinExistence type="predicted"/>
<accession>X7ZWC8</accession>
<protein>
    <submittedName>
        <fullName evidence="2">Uncharacterized protein</fullName>
    </submittedName>
</protein>
<name>X7ZWC8_MYCXE</name>
<evidence type="ECO:0000256" key="1">
    <source>
        <dbReference type="SAM" id="MobiDB-lite"/>
    </source>
</evidence>
<evidence type="ECO:0000313" key="2">
    <source>
        <dbReference type="EMBL" id="EUA23306.1"/>
    </source>
</evidence>
<feature type="compositionally biased region" description="Basic residues" evidence="1">
    <location>
        <begin position="16"/>
        <end position="25"/>
    </location>
</feature>
<organism evidence="2">
    <name type="scientific">Mycobacterium xenopi 4042</name>
    <dbReference type="NCBI Taxonomy" id="1299334"/>
    <lineage>
        <taxon>Bacteria</taxon>
        <taxon>Bacillati</taxon>
        <taxon>Actinomycetota</taxon>
        <taxon>Actinomycetes</taxon>
        <taxon>Mycobacteriales</taxon>
        <taxon>Mycobacteriaceae</taxon>
        <taxon>Mycobacterium</taxon>
    </lineage>
</organism>